<proteinExistence type="predicted"/>
<reference evidence="2" key="1">
    <citation type="submission" date="2017-09" db="EMBL/GenBank/DDBJ databases">
        <title>Depth-based differentiation of microbial function through sediment-hosted aquifers and enrichment of novel symbionts in the deep terrestrial subsurface.</title>
        <authorList>
            <person name="Probst A.J."/>
            <person name="Ladd B."/>
            <person name="Jarett J.K."/>
            <person name="Geller-Mcgrath D.E."/>
            <person name="Sieber C.M.K."/>
            <person name="Emerson J.B."/>
            <person name="Anantharaman K."/>
            <person name="Thomas B.C."/>
            <person name="Malmstrom R."/>
            <person name="Stieglmeier M."/>
            <person name="Klingl A."/>
            <person name="Woyke T."/>
            <person name="Ryan C.M."/>
            <person name="Banfield J.F."/>
        </authorList>
    </citation>
    <scope>NUCLEOTIDE SEQUENCE [LARGE SCALE GENOMIC DNA]</scope>
</reference>
<organism evidence="1 2">
    <name type="scientific">Candidatus Dojkabacteria bacterium CG_4_10_14_0_2_um_filter_Dojkabacteria_WS6_41_15</name>
    <dbReference type="NCBI Taxonomy" id="2014249"/>
    <lineage>
        <taxon>Bacteria</taxon>
        <taxon>Candidatus Dojkabacteria</taxon>
    </lineage>
</organism>
<sequence length="519" mass="58047">MFGVIDPTNALFTNFKPSDIERFCDPSNKNESYTLRTLDTYNAKLPSYNLGDQMGYAIAALCKILSPDEETRKAQIKQLWETEDIGVKTVSVMVEVENNLGMVDTKFHHAIEVENPVLEGVSPQGGEAYIGMFAWQTVGARFARIPNTTGASRLLTNILLPPNKVLPYDINEAKASRDLQLPDAESSSIMTVPNRTMYHQYENSKPTIVGAISGGVYYMEESVLKDDKNLAMLSWNPKTQDNDTYFCTVNGNEERCPVVRALGGCSGEGFAQTDIRLRQLTLAAVNDTQRWVTFTDADNVVRTTVRTEQMLQDAIQPPDPLIEKASVDEILLASGKGSVVCLESAQKRVEAVAVQLTEGERTQLAARLSQPSYKDQAILVSPVRVNYRSWAIYDVDQGVEADCRAYARNPSDCNKMDPDGNGWNVKKVEKWDPNKYIIRPALISFNIATYYRGLGSMSPTDERGINFKKDLTTRLAAQKIHEYTDAKVDCALNTYGFNEYWLCTESRTFLPKCQDGYTK</sequence>
<evidence type="ECO:0000313" key="1">
    <source>
        <dbReference type="EMBL" id="PJA15437.1"/>
    </source>
</evidence>
<accession>A0A2M7W2Y3</accession>
<dbReference type="AlphaFoldDB" id="A0A2M7W2Y3"/>
<gene>
    <name evidence="1" type="ORF">COX64_00760</name>
</gene>
<protein>
    <submittedName>
        <fullName evidence="1">Uncharacterized protein</fullName>
    </submittedName>
</protein>
<evidence type="ECO:0000313" key="2">
    <source>
        <dbReference type="Proteomes" id="UP000228952"/>
    </source>
</evidence>
<dbReference type="Proteomes" id="UP000228952">
    <property type="component" value="Unassembled WGS sequence"/>
</dbReference>
<comment type="caution">
    <text evidence="1">The sequence shown here is derived from an EMBL/GenBank/DDBJ whole genome shotgun (WGS) entry which is preliminary data.</text>
</comment>
<name>A0A2M7W2Y3_9BACT</name>
<dbReference type="EMBL" id="PFQB01000017">
    <property type="protein sequence ID" value="PJA15437.1"/>
    <property type="molecule type" value="Genomic_DNA"/>
</dbReference>